<dbReference type="AlphaFoldDB" id="A0A4Z2EGT6"/>
<accession>A0A4Z2EGT6</accession>
<organism evidence="2 3">
    <name type="scientific">Liparis tanakae</name>
    <name type="common">Tanaka's snailfish</name>
    <dbReference type="NCBI Taxonomy" id="230148"/>
    <lineage>
        <taxon>Eukaryota</taxon>
        <taxon>Metazoa</taxon>
        <taxon>Chordata</taxon>
        <taxon>Craniata</taxon>
        <taxon>Vertebrata</taxon>
        <taxon>Euteleostomi</taxon>
        <taxon>Actinopterygii</taxon>
        <taxon>Neopterygii</taxon>
        <taxon>Teleostei</taxon>
        <taxon>Neoteleostei</taxon>
        <taxon>Acanthomorphata</taxon>
        <taxon>Eupercaria</taxon>
        <taxon>Perciformes</taxon>
        <taxon>Cottioidei</taxon>
        <taxon>Cottales</taxon>
        <taxon>Liparidae</taxon>
        <taxon>Liparis</taxon>
    </lineage>
</organism>
<comment type="caution">
    <text evidence="2">The sequence shown here is derived from an EMBL/GenBank/DDBJ whole genome shotgun (WGS) entry which is preliminary data.</text>
</comment>
<evidence type="ECO:0000256" key="1">
    <source>
        <dbReference type="SAM" id="MobiDB-lite"/>
    </source>
</evidence>
<evidence type="ECO:0000313" key="2">
    <source>
        <dbReference type="EMBL" id="TNN27694.1"/>
    </source>
</evidence>
<dbReference type="Proteomes" id="UP000314294">
    <property type="component" value="Unassembled WGS sequence"/>
</dbReference>
<keyword evidence="3" id="KW-1185">Reference proteome</keyword>
<proteinExistence type="predicted"/>
<name>A0A4Z2EGT6_9TELE</name>
<evidence type="ECO:0000313" key="3">
    <source>
        <dbReference type="Proteomes" id="UP000314294"/>
    </source>
</evidence>
<dbReference type="EMBL" id="SRLO01007874">
    <property type="protein sequence ID" value="TNN27694.1"/>
    <property type="molecule type" value="Genomic_DNA"/>
</dbReference>
<reference evidence="2 3" key="1">
    <citation type="submission" date="2019-03" db="EMBL/GenBank/DDBJ databases">
        <title>First draft genome of Liparis tanakae, snailfish: a comprehensive survey of snailfish specific genes.</title>
        <authorList>
            <person name="Kim W."/>
            <person name="Song I."/>
            <person name="Jeong J.-H."/>
            <person name="Kim D."/>
            <person name="Kim S."/>
            <person name="Ryu S."/>
            <person name="Song J.Y."/>
            <person name="Lee S.K."/>
        </authorList>
    </citation>
    <scope>NUCLEOTIDE SEQUENCE [LARGE SCALE GENOMIC DNA]</scope>
    <source>
        <tissue evidence="2">Muscle</tissue>
    </source>
</reference>
<gene>
    <name evidence="2" type="ORF">EYF80_062160</name>
</gene>
<feature type="region of interest" description="Disordered" evidence="1">
    <location>
        <begin position="1"/>
        <end position="80"/>
    </location>
</feature>
<protein>
    <submittedName>
        <fullName evidence="2">Uncharacterized protein</fullName>
    </submittedName>
</protein>
<sequence>MDRDLTPSETTRAAAPRSLVSKGMKNPEKQQNMEGVQLPPSITFGITSRRSSSRRQLPSLPVGAALGGDPSPPADPVTGT</sequence>
<feature type="compositionally biased region" description="Pro residues" evidence="1">
    <location>
        <begin position="70"/>
        <end position="80"/>
    </location>
</feature>